<evidence type="ECO:0000313" key="4">
    <source>
        <dbReference type="EMBL" id="RZB88141.1"/>
    </source>
</evidence>
<evidence type="ECO:0000256" key="1">
    <source>
        <dbReference type="ARBA" id="ARBA00023013"/>
    </source>
</evidence>
<dbReference type="Gramene" id="XM_028326877.1">
    <property type="protein sequence ID" value="XP_028182678.1"/>
    <property type="gene ID" value="LOC114369644"/>
</dbReference>
<comment type="caution">
    <text evidence="4">The sequence shown here is derived from an EMBL/GenBank/DDBJ whole genome shotgun (WGS) entry which is preliminary data.</text>
</comment>
<dbReference type="PANTHER" id="PTHR33142">
    <property type="entry name" value="CYCLIN-DEPENDENT PROTEIN KINASE INHIBITOR SMR13"/>
    <property type="match status" value="1"/>
</dbReference>
<feature type="region of interest" description="Disordered" evidence="3">
    <location>
        <begin position="73"/>
        <end position="96"/>
    </location>
</feature>
<dbReference type="AlphaFoldDB" id="A0A445IQ01"/>
<organism evidence="4 5">
    <name type="scientific">Glycine soja</name>
    <name type="common">Wild soybean</name>
    <dbReference type="NCBI Taxonomy" id="3848"/>
    <lineage>
        <taxon>Eukaryota</taxon>
        <taxon>Viridiplantae</taxon>
        <taxon>Streptophyta</taxon>
        <taxon>Embryophyta</taxon>
        <taxon>Tracheophyta</taxon>
        <taxon>Spermatophyta</taxon>
        <taxon>Magnoliopsida</taxon>
        <taxon>eudicotyledons</taxon>
        <taxon>Gunneridae</taxon>
        <taxon>Pentapetalae</taxon>
        <taxon>rosids</taxon>
        <taxon>fabids</taxon>
        <taxon>Fabales</taxon>
        <taxon>Fabaceae</taxon>
        <taxon>Papilionoideae</taxon>
        <taxon>50 kb inversion clade</taxon>
        <taxon>NPAAA clade</taxon>
        <taxon>indigoferoid/millettioid clade</taxon>
        <taxon>Phaseoleae</taxon>
        <taxon>Glycine</taxon>
        <taxon>Glycine subgen. Soja</taxon>
    </lineage>
</organism>
<feature type="compositionally biased region" description="Basic and acidic residues" evidence="3">
    <location>
        <begin position="73"/>
        <end position="84"/>
    </location>
</feature>
<dbReference type="InterPro" id="IPR040389">
    <property type="entry name" value="SMR"/>
</dbReference>
<sequence>MSTDLHLHNDLPQLRIASAAAADAVVKTDDLPSDDDDRNAVSSVITQTETETDGATIVDVAVAVNVNVNVNDENYRTPTSKESKIPATMTCPPAPRKPKLASCKRKLLDEFQFFDVTNKEDMDAFFRSTFPKKSCTCT</sequence>
<protein>
    <submittedName>
        <fullName evidence="4">Uncharacterized protein</fullName>
    </submittedName>
</protein>
<keyword evidence="2" id="KW-0131">Cell cycle</keyword>
<dbReference type="GO" id="GO:0032875">
    <property type="term" value="P:regulation of DNA endoreduplication"/>
    <property type="evidence" value="ECO:0007669"/>
    <property type="project" value="InterPro"/>
</dbReference>
<evidence type="ECO:0000256" key="2">
    <source>
        <dbReference type="ARBA" id="ARBA00023306"/>
    </source>
</evidence>
<dbReference type="GO" id="GO:0004860">
    <property type="term" value="F:protein kinase inhibitor activity"/>
    <property type="evidence" value="ECO:0007669"/>
    <property type="project" value="UniProtKB-KW"/>
</dbReference>
<keyword evidence="5" id="KW-1185">Reference proteome</keyword>
<evidence type="ECO:0000313" key="5">
    <source>
        <dbReference type="Proteomes" id="UP000289340"/>
    </source>
</evidence>
<dbReference type="EMBL" id="QZWG01000010">
    <property type="protein sequence ID" value="RZB88141.1"/>
    <property type="molecule type" value="Genomic_DNA"/>
</dbReference>
<keyword evidence="1" id="KW-0649">Protein kinase inhibitor</keyword>
<name>A0A445IQ01_GLYSO</name>
<accession>A0A445IQ01</accession>
<evidence type="ECO:0000256" key="3">
    <source>
        <dbReference type="SAM" id="MobiDB-lite"/>
    </source>
</evidence>
<gene>
    <name evidence="4" type="ORF">D0Y65_027586</name>
</gene>
<reference evidence="4 5" key="1">
    <citation type="submission" date="2018-09" db="EMBL/GenBank/DDBJ databases">
        <title>A high-quality reference genome of wild soybean provides a powerful tool to mine soybean genomes.</title>
        <authorList>
            <person name="Xie M."/>
            <person name="Chung C.Y.L."/>
            <person name="Li M.-W."/>
            <person name="Wong F.-L."/>
            <person name="Chan T.-F."/>
            <person name="Lam H.-M."/>
        </authorList>
    </citation>
    <scope>NUCLEOTIDE SEQUENCE [LARGE SCALE GENOMIC DNA]</scope>
    <source>
        <strain evidence="5">cv. W05</strain>
        <tissue evidence="4">Hypocotyl of etiolated seedlings</tissue>
    </source>
</reference>
<dbReference type="PANTHER" id="PTHR33142:SF13">
    <property type="entry name" value="CYCLIN-DEPENDENT PROTEIN KINASE INHIBITOR SMR1"/>
    <property type="match status" value="1"/>
</dbReference>
<dbReference type="Proteomes" id="UP000289340">
    <property type="component" value="Chromosome 10"/>
</dbReference>
<proteinExistence type="predicted"/>